<proteinExistence type="predicted"/>
<gene>
    <name evidence="1" type="ORF">CALMAC_LOCUS20122</name>
</gene>
<accession>A0A653DU20</accession>
<protein>
    <submittedName>
        <fullName evidence="1">Uncharacterized protein</fullName>
    </submittedName>
</protein>
<evidence type="ECO:0000313" key="2">
    <source>
        <dbReference type="Proteomes" id="UP000410492"/>
    </source>
</evidence>
<organism evidence="1 2">
    <name type="scientific">Callosobruchus maculatus</name>
    <name type="common">Southern cowpea weevil</name>
    <name type="synonym">Pulse bruchid</name>
    <dbReference type="NCBI Taxonomy" id="64391"/>
    <lineage>
        <taxon>Eukaryota</taxon>
        <taxon>Metazoa</taxon>
        <taxon>Ecdysozoa</taxon>
        <taxon>Arthropoda</taxon>
        <taxon>Hexapoda</taxon>
        <taxon>Insecta</taxon>
        <taxon>Pterygota</taxon>
        <taxon>Neoptera</taxon>
        <taxon>Endopterygota</taxon>
        <taxon>Coleoptera</taxon>
        <taxon>Polyphaga</taxon>
        <taxon>Cucujiformia</taxon>
        <taxon>Chrysomeloidea</taxon>
        <taxon>Chrysomelidae</taxon>
        <taxon>Bruchinae</taxon>
        <taxon>Bruchini</taxon>
        <taxon>Callosobruchus</taxon>
    </lineage>
</organism>
<dbReference type="OrthoDB" id="6760013at2759"/>
<dbReference type="AlphaFoldDB" id="A0A653DU20"/>
<reference evidence="1 2" key="1">
    <citation type="submission" date="2019-01" db="EMBL/GenBank/DDBJ databases">
        <authorList>
            <person name="Sayadi A."/>
        </authorList>
    </citation>
    <scope>NUCLEOTIDE SEQUENCE [LARGE SCALE GENOMIC DNA]</scope>
</reference>
<sequence>MADHILRILEVLLEDDTAPDEPNVAGVLGGLLGHLVGGSAGYVQGAAIGNILHRVSTSGSNLGEKIHNLSMSQKEEIIKLVLNVLRRASVPESVLCVAYLASHPNLREAILKDVKTYLKNA</sequence>
<evidence type="ECO:0000313" key="1">
    <source>
        <dbReference type="EMBL" id="VEN63240.1"/>
    </source>
</evidence>
<name>A0A653DU20_CALMS</name>
<keyword evidence="2" id="KW-1185">Reference proteome</keyword>
<dbReference type="Proteomes" id="UP000410492">
    <property type="component" value="Unassembled WGS sequence"/>
</dbReference>
<dbReference type="EMBL" id="CAACVG010014469">
    <property type="protein sequence ID" value="VEN63240.1"/>
    <property type="molecule type" value="Genomic_DNA"/>
</dbReference>